<dbReference type="CDD" id="cd05716">
    <property type="entry name" value="IgV_pIgR_like"/>
    <property type="match status" value="3"/>
</dbReference>
<dbReference type="InterPro" id="IPR036179">
    <property type="entry name" value="Ig-like_dom_sf"/>
</dbReference>
<dbReference type="OMA" id="CISISSW"/>
<evidence type="ECO:0000256" key="3">
    <source>
        <dbReference type="ARBA" id="ARBA00023136"/>
    </source>
</evidence>
<feature type="domain" description="Immunoglobulin" evidence="4">
    <location>
        <begin position="16"/>
        <end position="109"/>
    </location>
</feature>
<dbReference type="GO" id="GO:0005886">
    <property type="term" value="C:plasma membrane"/>
    <property type="evidence" value="ECO:0007669"/>
    <property type="project" value="TreeGrafter"/>
</dbReference>
<dbReference type="InterPro" id="IPR013783">
    <property type="entry name" value="Ig-like_fold"/>
</dbReference>
<evidence type="ECO:0000256" key="2">
    <source>
        <dbReference type="ARBA" id="ARBA00022692"/>
    </source>
</evidence>
<dbReference type="Pfam" id="PF07686">
    <property type="entry name" value="V-set"/>
    <property type="match status" value="5"/>
</dbReference>
<evidence type="ECO:0000256" key="1">
    <source>
        <dbReference type="ARBA" id="ARBA00004370"/>
    </source>
</evidence>
<keyword evidence="6" id="KW-1185">Reference proteome</keyword>
<protein>
    <recommendedName>
        <fullName evidence="4">Immunoglobulin domain-containing protein</fullName>
    </recommendedName>
</protein>
<evidence type="ECO:0000313" key="6">
    <source>
        <dbReference type="Proteomes" id="UP000261580"/>
    </source>
</evidence>
<dbReference type="Proteomes" id="UP000261580">
    <property type="component" value="Unassembled WGS sequence"/>
</dbReference>
<dbReference type="InterPro" id="IPR050671">
    <property type="entry name" value="CD300_family_receptors"/>
</dbReference>
<dbReference type="PANTHER" id="PTHR11860">
    <property type="entry name" value="POLYMERIC-IMMUNOGLOBULIN RECEPTOR"/>
    <property type="match status" value="1"/>
</dbReference>
<dbReference type="InterPro" id="IPR013106">
    <property type="entry name" value="Ig_V-set"/>
</dbReference>
<evidence type="ECO:0000259" key="4">
    <source>
        <dbReference type="SMART" id="SM00409"/>
    </source>
</evidence>
<dbReference type="InterPro" id="IPR003599">
    <property type="entry name" value="Ig_sub"/>
</dbReference>
<dbReference type="AlphaFoldDB" id="A0A3Q4IBJ0"/>
<dbReference type="Ensembl" id="ENSNBRT00000032529.1">
    <property type="protein sequence ID" value="ENSNBRP00000031728.1"/>
    <property type="gene ID" value="ENSNBRG00000024114.1"/>
</dbReference>
<dbReference type="SUPFAM" id="SSF48726">
    <property type="entry name" value="Immunoglobulin"/>
    <property type="match status" value="5"/>
</dbReference>
<dbReference type="GO" id="GO:0004888">
    <property type="term" value="F:transmembrane signaling receptor activity"/>
    <property type="evidence" value="ECO:0007669"/>
    <property type="project" value="TreeGrafter"/>
</dbReference>
<comment type="subcellular location">
    <subcellularLocation>
        <location evidence="1">Membrane</location>
    </subcellularLocation>
</comment>
<dbReference type="Bgee" id="ENSNBRG00000024114">
    <property type="expression patterns" value="Expressed in mesonephros"/>
</dbReference>
<evidence type="ECO:0000313" key="5">
    <source>
        <dbReference type="Ensembl" id="ENSNBRP00000031728.1"/>
    </source>
</evidence>
<dbReference type="STRING" id="32507.ENSNBRP00000031728"/>
<proteinExistence type="predicted"/>
<reference evidence="5" key="1">
    <citation type="submission" date="2025-08" db="UniProtKB">
        <authorList>
            <consortium name="Ensembl"/>
        </authorList>
    </citation>
    <scope>IDENTIFICATION</scope>
</reference>
<dbReference type="GeneTree" id="ENSGT00950000182977"/>
<keyword evidence="2" id="KW-0812">Transmembrane</keyword>
<feature type="domain" description="Immunoglobulin" evidence="4">
    <location>
        <begin position="117"/>
        <end position="213"/>
    </location>
</feature>
<name>A0A3Q4IBJ0_NEOBR</name>
<dbReference type="PANTHER" id="PTHR11860:SF118">
    <property type="entry name" value="CMRF35-LIKE MOLECULE 3-RELATED"/>
    <property type="match status" value="1"/>
</dbReference>
<dbReference type="Gene3D" id="2.60.40.10">
    <property type="entry name" value="Immunoglobulins"/>
    <property type="match status" value="5"/>
</dbReference>
<dbReference type="SMART" id="SM00409">
    <property type="entry name" value="IG"/>
    <property type="match status" value="5"/>
</dbReference>
<keyword evidence="3" id="KW-0472">Membrane</keyword>
<reference evidence="5" key="2">
    <citation type="submission" date="2025-09" db="UniProtKB">
        <authorList>
            <consortium name="Ensembl"/>
        </authorList>
    </citation>
    <scope>IDENTIFICATION</scope>
</reference>
<feature type="domain" description="Immunoglobulin" evidence="4">
    <location>
        <begin position="408"/>
        <end position="504"/>
    </location>
</feature>
<organism evidence="5 6">
    <name type="scientific">Neolamprologus brichardi</name>
    <name type="common">Fairy cichlid</name>
    <name type="synonym">Lamprologus brichardi</name>
    <dbReference type="NCBI Taxonomy" id="32507"/>
    <lineage>
        <taxon>Eukaryota</taxon>
        <taxon>Metazoa</taxon>
        <taxon>Chordata</taxon>
        <taxon>Craniata</taxon>
        <taxon>Vertebrata</taxon>
        <taxon>Euteleostomi</taxon>
        <taxon>Actinopterygii</taxon>
        <taxon>Neopterygii</taxon>
        <taxon>Teleostei</taxon>
        <taxon>Neoteleostei</taxon>
        <taxon>Acanthomorphata</taxon>
        <taxon>Ovalentaria</taxon>
        <taxon>Cichlomorphae</taxon>
        <taxon>Cichliformes</taxon>
        <taxon>Cichlidae</taxon>
        <taxon>African cichlids</taxon>
        <taxon>Pseudocrenilabrinae</taxon>
        <taxon>Lamprologini</taxon>
        <taxon>Neolamprologus</taxon>
    </lineage>
</organism>
<accession>A0A3Q4IBJ0</accession>
<feature type="domain" description="Immunoglobulin" evidence="4">
    <location>
        <begin position="314"/>
        <end position="407"/>
    </location>
</feature>
<sequence>MYVFFFHLTEWCCVKSTKINGTVGHPLVLQCPYPPQHRDNRKFLCKGEHRNSCKDITSQSRFKLEGNGSSSSFSVAITKLEEADAGTYWCGSDSQWRVGNYTRIQLSVGEMNVAEEVIHVTGYVGSMVNVSCSYDEGYESYEKYLCKNDCGNSDVLITTSESRKNKYRIHDDKTARIFTTTISDLHYTDAGKYWCGVTGNGKDIYTEVKLKLENLVAINKYNHHICSVAVTHFLMPSAFLTDSCCDTALITSDTKQNGRFRLDDDKVSGTFTVNISSLTHNDSGSYLCGVQRNSDVDVFSAVELKVKEWCCVKSIKIKGTVGQPLALQCPYPPQHRDKGKFLCKGEQLNSCKDITSQSRFKLEGNGSFSSFSVVITKLEEADAGTYWCGSDSERIFTLWPGQPLLVAVIHVTGYMGSIVQVSCSYDEGYESYEKYLCKNDCGDSDVLITTSESWKRKYRINDDKTARIFTTTISDLHSTDAGKYWCGVTRNGKDIYTEVELKLVPGKQGLPKNELYIKNASNSWGEPVKKSFLIEGNRKGRGMPNYPRTGLTISDYKSYGMINFIRKLLMRFKLSSVGAGEVRRDVQQYSLSLFGAEFKQVVFGILLTLMKL</sequence>
<feature type="domain" description="Immunoglobulin" evidence="4">
    <location>
        <begin position="237"/>
        <end position="307"/>
    </location>
</feature>